<evidence type="ECO:0000259" key="3">
    <source>
        <dbReference type="PROSITE" id="PS50887"/>
    </source>
</evidence>
<dbReference type="FunFam" id="3.20.20.450:FF:000001">
    <property type="entry name" value="Cyclic di-GMP phosphodiesterase yahA"/>
    <property type="match status" value="1"/>
</dbReference>
<dbReference type="AlphaFoldDB" id="A0A8J3ZZQ6"/>
<dbReference type="SMART" id="SM00267">
    <property type="entry name" value="GGDEF"/>
    <property type="match status" value="1"/>
</dbReference>
<dbReference type="SUPFAM" id="SSF55073">
    <property type="entry name" value="Nucleotide cyclase"/>
    <property type="match status" value="1"/>
</dbReference>
<dbReference type="CDD" id="cd01948">
    <property type="entry name" value="EAL"/>
    <property type="match status" value="1"/>
</dbReference>
<feature type="domain" description="EAL" evidence="2">
    <location>
        <begin position="395"/>
        <end position="649"/>
    </location>
</feature>
<proteinExistence type="predicted"/>
<accession>A0A8J3ZZQ6</accession>
<evidence type="ECO:0000313" key="4">
    <source>
        <dbReference type="EMBL" id="GIJ70460.1"/>
    </source>
</evidence>
<dbReference type="Gene3D" id="3.30.70.270">
    <property type="match status" value="1"/>
</dbReference>
<dbReference type="SMART" id="SM00052">
    <property type="entry name" value="EAL"/>
    <property type="match status" value="1"/>
</dbReference>
<dbReference type="PROSITE" id="PS50887">
    <property type="entry name" value="GGDEF"/>
    <property type="match status" value="1"/>
</dbReference>
<dbReference type="PANTHER" id="PTHR44757">
    <property type="entry name" value="DIGUANYLATE CYCLASE DGCP"/>
    <property type="match status" value="1"/>
</dbReference>
<organism evidence="4 5">
    <name type="scientific">Virgisporangium ochraceum</name>
    <dbReference type="NCBI Taxonomy" id="65505"/>
    <lineage>
        <taxon>Bacteria</taxon>
        <taxon>Bacillati</taxon>
        <taxon>Actinomycetota</taxon>
        <taxon>Actinomycetes</taxon>
        <taxon>Micromonosporales</taxon>
        <taxon>Micromonosporaceae</taxon>
        <taxon>Virgisporangium</taxon>
    </lineage>
</organism>
<dbReference type="PANTHER" id="PTHR44757:SF2">
    <property type="entry name" value="BIOFILM ARCHITECTURE MAINTENANCE PROTEIN MBAA"/>
    <property type="match status" value="1"/>
</dbReference>
<dbReference type="CDD" id="cd01949">
    <property type="entry name" value="GGDEF"/>
    <property type="match status" value="1"/>
</dbReference>
<name>A0A8J3ZZQ6_9ACTN</name>
<dbReference type="InterPro" id="IPR035919">
    <property type="entry name" value="EAL_sf"/>
</dbReference>
<evidence type="ECO:0000256" key="1">
    <source>
        <dbReference type="SAM" id="Phobius"/>
    </source>
</evidence>
<reference evidence="4" key="1">
    <citation type="submission" date="2021-01" db="EMBL/GenBank/DDBJ databases">
        <title>Whole genome shotgun sequence of Virgisporangium ochraceum NBRC 16418.</title>
        <authorList>
            <person name="Komaki H."/>
            <person name="Tamura T."/>
        </authorList>
    </citation>
    <scope>NUCLEOTIDE SEQUENCE</scope>
    <source>
        <strain evidence="4">NBRC 16418</strain>
    </source>
</reference>
<sequence length="664" mass="72953">MPEWGSSVKRWYRISRVAWFGMVVTIIAIAVGALLASASTRRLTTVVAESTALVSAYTRTDEAVVAERSLERQYRLNPDPSVRRDYERQKENVLVALDDIERIGTAEDRALVKKVRFAHSYYDSAIQRLFDAVDTGSPSLAYSIESNEVGPAFDELDELLDTGAERHVAAAERAVENLYRVEGTVTVAAWVGSAFGMALAFTFGLLLARYQRELVRQAADSRHHATHDPLTGLPNRTLFTDRLGETLAGGLRDGTELTILRFDLDRFKEVNDVLGHHHGDLLLRQVAARLCEALRASDTVARLSGDEFAVLLAGTGAEAGHRQAERLLRELHRSFTLDTVTVDVEVSVGMAVAPLHADRVDDLMRCADLALFQAKDAKTGVVVYDPDMVVDQPNRLVLLGDLRRAMEQPDELVLHYQPKVGLRNDRLCGVEALVRWRHPVRGVVSPAEFIPVAESTGLINRLTAHVLAMAVAQARTWLDEGLEVPIAVNLSPRCLLDPDLLGRVRELLVEHGVPARALRLEVTETAVMANPALALRTLNGLHDLGVRLSIDDYGTGYSSMAYLRRLPVDELKVDRSFVTNMSTSDHDAVLVRSAVDLGHNLGLTVVAEGVETAGQVEALRDLGCDIAQGFHYARPMPPAELAGWLRDGGRDPRVPAPVRMSGAR</sequence>
<dbReference type="InterPro" id="IPR052155">
    <property type="entry name" value="Biofilm_reg_signaling"/>
</dbReference>
<evidence type="ECO:0000313" key="5">
    <source>
        <dbReference type="Proteomes" id="UP000635606"/>
    </source>
</evidence>
<keyword evidence="1" id="KW-0812">Transmembrane</keyword>
<dbReference type="Pfam" id="PF00990">
    <property type="entry name" value="GGDEF"/>
    <property type="match status" value="1"/>
</dbReference>
<feature type="domain" description="GGDEF" evidence="3">
    <location>
        <begin position="255"/>
        <end position="386"/>
    </location>
</feature>
<protein>
    <recommendedName>
        <fullName evidence="6">Diguanylate cyclase/phosphodiesterase</fullName>
    </recommendedName>
</protein>
<dbReference type="NCBIfam" id="TIGR00254">
    <property type="entry name" value="GGDEF"/>
    <property type="match status" value="1"/>
</dbReference>
<comment type="caution">
    <text evidence="4">The sequence shown here is derived from an EMBL/GenBank/DDBJ whole genome shotgun (WGS) entry which is preliminary data.</text>
</comment>
<feature type="transmembrane region" description="Helical" evidence="1">
    <location>
        <begin position="187"/>
        <end position="208"/>
    </location>
</feature>
<dbReference type="Pfam" id="PF00563">
    <property type="entry name" value="EAL"/>
    <property type="match status" value="1"/>
</dbReference>
<evidence type="ECO:0008006" key="6">
    <source>
        <dbReference type="Google" id="ProtNLM"/>
    </source>
</evidence>
<keyword evidence="1" id="KW-1133">Transmembrane helix</keyword>
<dbReference type="Proteomes" id="UP000635606">
    <property type="component" value="Unassembled WGS sequence"/>
</dbReference>
<dbReference type="Gene3D" id="3.20.20.450">
    <property type="entry name" value="EAL domain"/>
    <property type="match status" value="1"/>
</dbReference>
<gene>
    <name evidence="4" type="ORF">Voc01_053770</name>
</gene>
<dbReference type="InterPro" id="IPR000160">
    <property type="entry name" value="GGDEF_dom"/>
</dbReference>
<dbReference type="EMBL" id="BOPH01000080">
    <property type="protein sequence ID" value="GIJ70460.1"/>
    <property type="molecule type" value="Genomic_DNA"/>
</dbReference>
<dbReference type="InterPro" id="IPR043128">
    <property type="entry name" value="Rev_trsase/Diguanyl_cyclase"/>
</dbReference>
<dbReference type="PROSITE" id="PS50883">
    <property type="entry name" value="EAL"/>
    <property type="match status" value="1"/>
</dbReference>
<keyword evidence="1" id="KW-0472">Membrane</keyword>
<keyword evidence="5" id="KW-1185">Reference proteome</keyword>
<dbReference type="InterPro" id="IPR001633">
    <property type="entry name" value="EAL_dom"/>
</dbReference>
<evidence type="ECO:0000259" key="2">
    <source>
        <dbReference type="PROSITE" id="PS50883"/>
    </source>
</evidence>
<dbReference type="SUPFAM" id="SSF141868">
    <property type="entry name" value="EAL domain-like"/>
    <property type="match status" value="1"/>
</dbReference>
<feature type="transmembrane region" description="Helical" evidence="1">
    <location>
        <begin position="17"/>
        <end position="36"/>
    </location>
</feature>
<dbReference type="InterPro" id="IPR029787">
    <property type="entry name" value="Nucleotide_cyclase"/>
</dbReference>